<organism evidence="1 2">
    <name type="scientific">Choristoneura fumiferana</name>
    <name type="common">Spruce budworm moth</name>
    <name type="synonym">Archips fumiferana</name>
    <dbReference type="NCBI Taxonomy" id="7141"/>
    <lineage>
        <taxon>Eukaryota</taxon>
        <taxon>Metazoa</taxon>
        <taxon>Ecdysozoa</taxon>
        <taxon>Arthropoda</taxon>
        <taxon>Hexapoda</taxon>
        <taxon>Insecta</taxon>
        <taxon>Pterygota</taxon>
        <taxon>Neoptera</taxon>
        <taxon>Endopterygota</taxon>
        <taxon>Lepidoptera</taxon>
        <taxon>Glossata</taxon>
        <taxon>Ditrysia</taxon>
        <taxon>Tortricoidea</taxon>
        <taxon>Tortricidae</taxon>
        <taxon>Tortricinae</taxon>
        <taxon>Choristoneura</taxon>
    </lineage>
</organism>
<comment type="caution">
    <text evidence="1">The sequence shown here is derived from an EMBL/GenBank/DDBJ whole genome shotgun (WGS) entry which is preliminary data.</text>
</comment>
<dbReference type="EMBL" id="CM046116">
    <property type="protein sequence ID" value="KAI8421997.1"/>
    <property type="molecule type" value="Genomic_DNA"/>
</dbReference>
<reference evidence="1 2" key="1">
    <citation type="journal article" date="2022" name="Genome Biol. Evol.">
        <title>The Spruce Budworm Genome: Reconstructing the Evolutionary History of Antifreeze Proteins.</title>
        <authorList>
            <person name="Beliveau C."/>
            <person name="Gagne P."/>
            <person name="Picq S."/>
            <person name="Vernygora O."/>
            <person name="Keeling C.I."/>
            <person name="Pinkney K."/>
            <person name="Doucet D."/>
            <person name="Wen F."/>
            <person name="Johnston J.S."/>
            <person name="Maaroufi H."/>
            <person name="Boyle B."/>
            <person name="Laroche J."/>
            <person name="Dewar K."/>
            <person name="Juretic N."/>
            <person name="Blackburn G."/>
            <person name="Nisole A."/>
            <person name="Brunet B."/>
            <person name="Brandao M."/>
            <person name="Lumley L."/>
            <person name="Duan J."/>
            <person name="Quan G."/>
            <person name="Lucarotti C.J."/>
            <person name="Roe A.D."/>
            <person name="Sperling F.A.H."/>
            <person name="Levesque R.C."/>
            <person name="Cusson M."/>
        </authorList>
    </citation>
    <scope>NUCLEOTIDE SEQUENCE [LARGE SCALE GENOMIC DNA]</scope>
    <source>
        <strain evidence="1">Glfc:IPQL:Cfum</strain>
    </source>
</reference>
<gene>
    <name evidence="1" type="ORF">MSG28_009902</name>
</gene>
<keyword evidence="2" id="KW-1185">Reference proteome</keyword>
<proteinExistence type="predicted"/>
<evidence type="ECO:0000313" key="1">
    <source>
        <dbReference type="EMBL" id="KAI8421997.1"/>
    </source>
</evidence>
<protein>
    <submittedName>
        <fullName evidence="1">Uncharacterized protein</fullName>
    </submittedName>
</protein>
<accession>A0ACC0JD30</accession>
<sequence length="463" mass="51648">MVNSLRVCVKQGWLEGERKELVTGNGSYYSFKGIPYAAPPVGRWRFKAPQPPVSWTGVRKATEHGPVCPQYDFILKEICPGDEDCLYLNVYTKQLKPEKPLAVMVFIHGGGFKWGSGNDDNYGPDFLVEEDVVLVTINYRLDVFGFLCLDTRDVPGNAGMKDQVAALKWIKNNIQQFGGDPRNITIFGESAGGASTTFHVVSPLAKGLFNRALTMSGTALNEWAMSEDAVDRALALGKKLGIDTEDPVELLNFLQSVPAEELINTKITLNEYEEKTAMWKINYFSPIIEKKLGQEPFLAEHPVELLKKGAGKDVDVMIGYTDEEGLFGISLFSDSLTDVFSKPLIFYCPLASNIYGAHGQKYDITGASHLDDMVYLFDPKRFNLKLDVTSKTYDMIKLSCKVFTNFAKFGNPTPDSSLGVKWPVYSNYSRNHVDIGETLTLGNDLDEEMFAFWKQIHKDAVTA</sequence>
<name>A0ACC0JD30_CHOFU</name>
<evidence type="ECO:0000313" key="2">
    <source>
        <dbReference type="Proteomes" id="UP001064048"/>
    </source>
</evidence>
<dbReference type="Proteomes" id="UP001064048">
    <property type="component" value="Chromosome 16"/>
</dbReference>